<feature type="transmembrane region" description="Helical" evidence="2">
    <location>
        <begin position="250"/>
        <end position="268"/>
    </location>
</feature>
<dbReference type="AlphaFoldDB" id="A0AAD2Q1V5"/>
<sequence>MSTTAPASDDDAGSPQQRRSLIGLFLAFQIIGLIGSIALVLTTTLSRRASRSATWQNFFTSWIVSAISYSLLLFTSQAYNDTPPFGVCLAQAGLIYAMPSFTAATTFGLITQIWFTMQSLLKRRIASERYWVIALIIIPYCFLVAMATASWATGSADPASVGLIGSGMYCHIDAASGKLGKISGALVALILLPTVAIEISICVALRRHWKTFRRVRHSFSIMIRVMVFTLIGLLAVSIGALFVFSSNHGPAMNIVLAAMPFVSAVIFASQRDIISVWMFWRPSPSDQTLSETSTSTTNSTAALVKA</sequence>
<dbReference type="Proteomes" id="UP001295794">
    <property type="component" value="Unassembled WGS sequence"/>
</dbReference>
<name>A0AAD2Q1V5_9AGAR</name>
<feature type="transmembrane region" description="Helical" evidence="2">
    <location>
        <begin position="129"/>
        <end position="152"/>
    </location>
</feature>
<feature type="region of interest" description="Disordered" evidence="1">
    <location>
        <begin position="285"/>
        <end position="306"/>
    </location>
</feature>
<keyword evidence="2" id="KW-1133">Transmembrane helix</keyword>
<evidence type="ECO:0000256" key="1">
    <source>
        <dbReference type="SAM" id="MobiDB-lite"/>
    </source>
</evidence>
<feature type="transmembrane region" description="Helical" evidence="2">
    <location>
        <begin position="53"/>
        <end position="74"/>
    </location>
</feature>
<keyword evidence="2" id="KW-0472">Membrane</keyword>
<keyword evidence="2" id="KW-0812">Transmembrane</keyword>
<dbReference type="EMBL" id="CAVNYO010000110">
    <property type="protein sequence ID" value="CAK5266933.1"/>
    <property type="molecule type" value="Genomic_DNA"/>
</dbReference>
<feature type="compositionally biased region" description="Low complexity" evidence="1">
    <location>
        <begin position="285"/>
        <end position="300"/>
    </location>
</feature>
<organism evidence="3 4">
    <name type="scientific">Mycena citricolor</name>
    <dbReference type="NCBI Taxonomy" id="2018698"/>
    <lineage>
        <taxon>Eukaryota</taxon>
        <taxon>Fungi</taxon>
        <taxon>Dikarya</taxon>
        <taxon>Basidiomycota</taxon>
        <taxon>Agaricomycotina</taxon>
        <taxon>Agaricomycetes</taxon>
        <taxon>Agaricomycetidae</taxon>
        <taxon>Agaricales</taxon>
        <taxon>Marasmiineae</taxon>
        <taxon>Mycenaceae</taxon>
        <taxon>Mycena</taxon>
    </lineage>
</organism>
<feature type="transmembrane region" description="Helical" evidence="2">
    <location>
        <begin position="20"/>
        <end position="41"/>
    </location>
</feature>
<proteinExistence type="predicted"/>
<feature type="transmembrane region" description="Helical" evidence="2">
    <location>
        <begin position="182"/>
        <end position="205"/>
    </location>
</feature>
<evidence type="ECO:0000313" key="4">
    <source>
        <dbReference type="Proteomes" id="UP001295794"/>
    </source>
</evidence>
<accession>A0AAD2Q1V5</accession>
<protein>
    <submittedName>
        <fullName evidence="3">Uncharacterized protein</fullName>
    </submittedName>
</protein>
<gene>
    <name evidence="3" type="ORF">MYCIT1_LOCUS8977</name>
</gene>
<feature type="transmembrane region" description="Helical" evidence="2">
    <location>
        <begin position="225"/>
        <end position="244"/>
    </location>
</feature>
<feature type="transmembrane region" description="Helical" evidence="2">
    <location>
        <begin position="94"/>
        <end position="117"/>
    </location>
</feature>
<evidence type="ECO:0000313" key="3">
    <source>
        <dbReference type="EMBL" id="CAK5266933.1"/>
    </source>
</evidence>
<reference evidence="3" key="1">
    <citation type="submission" date="2023-11" db="EMBL/GenBank/DDBJ databases">
        <authorList>
            <person name="De Vega J J."/>
            <person name="De Vega J J."/>
        </authorList>
    </citation>
    <scope>NUCLEOTIDE SEQUENCE</scope>
</reference>
<comment type="caution">
    <text evidence="3">The sequence shown here is derived from an EMBL/GenBank/DDBJ whole genome shotgun (WGS) entry which is preliminary data.</text>
</comment>
<keyword evidence="4" id="KW-1185">Reference proteome</keyword>
<evidence type="ECO:0000256" key="2">
    <source>
        <dbReference type="SAM" id="Phobius"/>
    </source>
</evidence>